<evidence type="ECO:0000256" key="2">
    <source>
        <dbReference type="SAM" id="Phobius"/>
    </source>
</evidence>
<keyword evidence="2" id="KW-1133">Transmembrane helix</keyword>
<proteinExistence type="predicted"/>
<dbReference type="InterPro" id="IPR020864">
    <property type="entry name" value="MACPF"/>
</dbReference>
<name>A0A3G5AAY6_9VIRU</name>
<organism evidence="4">
    <name type="scientific">Hyperionvirus sp</name>
    <dbReference type="NCBI Taxonomy" id="2487770"/>
    <lineage>
        <taxon>Viruses</taxon>
        <taxon>Varidnaviria</taxon>
        <taxon>Bamfordvirae</taxon>
        <taxon>Nucleocytoviricota</taxon>
        <taxon>Megaviricetes</taxon>
        <taxon>Imitervirales</taxon>
        <taxon>Mimiviridae</taxon>
        <taxon>Klosneuvirinae</taxon>
    </lineage>
</organism>
<dbReference type="PANTHER" id="PTHR46096">
    <property type="entry name" value="PERFORIN-1"/>
    <property type="match status" value="1"/>
</dbReference>
<dbReference type="PROSITE" id="PS51412">
    <property type="entry name" value="MACPF_2"/>
    <property type="match status" value="1"/>
</dbReference>
<dbReference type="SMART" id="SM00457">
    <property type="entry name" value="MACPF"/>
    <property type="match status" value="1"/>
</dbReference>
<evidence type="ECO:0000313" key="4">
    <source>
        <dbReference type="EMBL" id="AYV83003.1"/>
    </source>
</evidence>
<dbReference type="EMBL" id="MK072385">
    <property type="protein sequence ID" value="AYV83003.1"/>
    <property type="molecule type" value="Genomic_DNA"/>
</dbReference>
<dbReference type="GO" id="GO:0016020">
    <property type="term" value="C:membrane"/>
    <property type="evidence" value="ECO:0007669"/>
    <property type="project" value="TreeGrafter"/>
</dbReference>
<gene>
    <name evidence="4" type="ORF">Hyperionvirus3_149</name>
</gene>
<protein>
    <submittedName>
        <fullName evidence="4">MAC/perforin domain protein</fullName>
    </submittedName>
</protein>
<reference evidence="4" key="1">
    <citation type="submission" date="2018-10" db="EMBL/GenBank/DDBJ databases">
        <title>Hidden diversity of soil giant viruses.</title>
        <authorList>
            <person name="Schulz F."/>
            <person name="Alteio L."/>
            <person name="Goudeau D."/>
            <person name="Ryan E.M."/>
            <person name="Malmstrom R.R."/>
            <person name="Blanchard J."/>
            <person name="Woyke T."/>
        </authorList>
    </citation>
    <scope>NUCLEOTIDE SEQUENCE</scope>
    <source>
        <strain evidence="4">HYV1</strain>
    </source>
</reference>
<dbReference type="Pfam" id="PF01823">
    <property type="entry name" value="MACPF"/>
    <property type="match status" value="3"/>
</dbReference>
<dbReference type="GO" id="GO:0051607">
    <property type="term" value="P:defense response to virus"/>
    <property type="evidence" value="ECO:0007669"/>
    <property type="project" value="TreeGrafter"/>
</dbReference>
<dbReference type="InterPro" id="IPR052784">
    <property type="entry name" value="Perforin-1_pore-forming"/>
</dbReference>
<dbReference type="PANTHER" id="PTHR46096:SF3">
    <property type="entry name" value="PERFORIN-1"/>
    <property type="match status" value="1"/>
</dbReference>
<keyword evidence="2" id="KW-0812">Transmembrane</keyword>
<dbReference type="GO" id="GO:0022829">
    <property type="term" value="F:wide pore channel activity"/>
    <property type="evidence" value="ECO:0007669"/>
    <property type="project" value="TreeGrafter"/>
</dbReference>
<feature type="transmembrane region" description="Helical" evidence="2">
    <location>
        <begin position="21"/>
        <end position="39"/>
    </location>
</feature>
<accession>A0A3G5AAY6</accession>
<evidence type="ECO:0000256" key="1">
    <source>
        <dbReference type="ARBA" id="ARBA00022729"/>
    </source>
</evidence>
<keyword evidence="1" id="KW-0732">Signal</keyword>
<feature type="domain" description="MACPF" evidence="3">
    <location>
        <begin position="43"/>
        <end position="367"/>
    </location>
</feature>
<keyword evidence="2" id="KW-0472">Membrane</keyword>
<sequence>MNKIELISDCRPLFSSGPPTILAMKGIIWLLFIVSAAAYRIKSNPFCQNGTVIAGANIITSGFNAKTGEILGLPIWVFNKTQTKFWSPTADPQCIYLVPDLMPLIPLQESEEGVVQSISASYLEYLEIYASYYKFIVGIDAGAFAAAFAYSKELMDIHYHLNMNLQVKGSSYHWWHIYKLTSYPAFMLDLDGLFAKAIDWLPTKINSTESLNKYTEVVRAWGTHNPSSIDFGASIRIHDFLDQSLVKDFTLEVVIQQMGLLFYLETFDIFAGGFINRDEIIAKLNVTFVHAVNRTTFFSGGASILQTNETLKQWLSSVPYYPAPQSMVLREITDFIQDKEKSQTWSKFVSDYLKNSSSNAHEHILDAAYYLGHGVNSAPSELSTGGLPWFDYHFSDANIWEINGVKLTIPDEIYIIPRTQSIWSNLTIVIQNGSDYQSIISNYYSDSGIFSGSTSQLVNFFERFYLEKRNLSLSDLSISFGKAVFPLFPQPKLSDLVVYAIDKLYKCVNCYQTWKEFFETLGTGVIDSAEIGGRMQLESWSSFVSLGNRTVEYLWEQSGWSFFGIIGDGEGHISFDSKIDSSYISSTRREFSYRGGTIESQSGNPNEWHKWAYSIPQNMIPIAFTTVDIDEILKIYGHAELSKVATIMLQRYLNESATSIRDMELKYKSDKKSLQTREDIKGTIEALAKAARFTGARIGIGWNVISSDMGLPIFKSNYSEKIYQNTTLLNNIPYNTSYGFYKDILNKLIPLATDYATIGFYSSTESLVNIFDKYFAEDTSMSIQQERRVLYKLLLNVSDSKLDEHFQAALDVLPIDYDAELYGLIIKYWGTNVIVAADVGGAAEQIIRIRNCVWNLAIDLSLEFHIDLLATIYPADYSIKSLNTFYLDHRQAFTSIMIGGDPTMADPSQWKNRTATLDVYPALISVNYTSYLTYISNNIKRANLERAIREAVNTKMNQRQNEAESADIKFKKAQFVYGFGSGDSWWDFYGWRIPDFWLGSQINWNMSVNSVERTNSYFGNSTESSSWWQPMGYCERNTNGMLRARSVYTNRPEIGKQYHPISSKDGPYITSGCSTATQVWDCNNPMVCPTYDSPATLRIDCCLFCVPKIVPVCNYRFCGFSLKACDCPKF</sequence>
<evidence type="ECO:0000259" key="3">
    <source>
        <dbReference type="PROSITE" id="PS51412"/>
    </source>
</evidence>